<dbReference type="InterPro" id="IPR038635">
    <property type="entry name" value="CCR4-NOT_su2/3/5_C_sf"/>
</dbReference>
<gene>
    <name evidence="2" type="ORF">Zmor_004488</name>
</gene>
<protein>
    <submittedName>
        <fullName evidence="2">Uncharacterized protein</fullName>
    </submittedName>
</protein>
<sequence>MNSPSLQTQTRAHQDPSAPSDSIESLESKTSETERSTLSMHPPTPPSTQKKKSSDLKNQCFSSAITLKKYSAPHKHPPSLLKSSRAGQPSYKAQQQSQSVASVASQIQPPPYYRPAPFQQGLTTCTSHSQPSRSFVEPNNFSGQQDPYGMHGLLRALQVADTDWNLLALGLDLSTLGLNFNSTE</sequence>
<name>A0AA38HKF4_9CUCU</name>
<evidence type="ECO:0000313" key="3">
    <source>
        <dbReference type="Proteomes" id="UP001168821"/>
    </source>
</evidence>
<feature type="compositionally biased region" description="Polar residues" evidence="1">
    <location>
        <begin position="56"/>
        <end position="65"/>
    </location>
</feature>
<dbReference type="EMBL" id="JALNTZ010001894">
    <property type="protein sequence ID" value="KAJ3622578.1"/>
    <property type="molecule type" value="Genomic_DNA"/>
</dbReference>
<keyword evidence="3" id="KW-1185">Reference proteome</keyword>
<evidence type="ECO:0000313" key="2">
    <source>
        <dbReference type="EMBL" id="KAJ3622578.1"/>
    </source>
</evidence>
<feature type="compositionally biased region" description="Low complexity" evidence="1">
    <location>
        <begin position="93"/>
        <end position="106"/>
    </location>
</feature>
<feature type="compositionally biased region" description="Basic and acidic residues" evidence="1">
    <location>
        <begin position="26"/>
        <end position="35"/>
    </location>
</feature>
<reference evidence="2" key="1">
    <citation type="journal article" date="2023" name="G3 (Bethesda)">
        <title>Whole genome assemblies of Zophobas morio and Tenebrio molitor.</title>
        <authorList>
            <person name="Kaur S."/>
            <person name="Stinson S.A."/>
            <person name="diCenzo G.C."/>
        </authorList>
    </citation>
    <scope>NUCLEOTIDE SEQUENCE</scope>
    <source>
        <strain evidence="2">QUZm001</strain>
    </source>
</reference>
<dbReference type="AlphaFoldDB" id="A0AA38HKF4"/>
<organism evidence="2 3">
    <name type="scientific">Zophobas morio</name>
    <dbReference type="NCBI Taxonomy" id="2755281"/>
    <lineage>
        <taxon>Eukaryota</taxon>
        <taxon>Metazoa</taxon>
        <taxon>Ecdysozoa</taxon>
        <taxon>Arthropoda</taxon>
        <taxon>Hexapoda</taxon>
        <taxon>Insecta</taxon>
        <taxon>Pterygota</taxon>
        <taxon>Neoptera</taxon>
        <taxon>Endopterygota</taxon>
        <taxon>Coleoptera</taxon>
        <taxon>Polyphaga</taxon>
        <taxon>Cucujiformia</taxon>
        <taxon>Tenebrionidae</taxon>
        <taxon>Zophobas</taxon>
    </lineage>
</organism>
<accession>A0AA38HKF4</accession>
<feature type="region of interest" description="Disordered" evidence="1">
    <location>
        <begin position="1"/>
        <end position="108"/>
    </location>
</feature>
<dbReference type="Proteomes" id="UP001168821">
    <property type="component" value="Unassembled WGS sequence"/>
</dbReference>
<dbReference type="Gene3D" id="2.30.30.1020">
    <property type="entry name" value="CCR4-NOT complex subunit 2/3/5, C-terminal domain"/>
    <property type="match status" value="1"/>
</dbReference>
<comment type="caution">
    <text evidence="2">The sequence shown here is derived from an EMBL/GenBank/DDBJ whole genome shotgun (WGS) entry which is preliminary data.</text>
</comment>
<feature type="compositionally biased region" description="Polar residues" evidence="1">
    <location>
        <begin position="1"/>
        <end position="25"/>
    </location>
</feature>
<evidence type="ECO:0000256" key="1">
    <source>
        <dbReference type="SAM" id="MobiDB-lite"/>
    </source>
</evidence>
<proteinExistence type="predicted"/>